<evidence type="ECO:0000313" key="8">
    <source>
        <dbReference type="Proteomes" id="UP000886597"/>
    </source>
</evidence>
<dbReference type="CDD" id="cd05466">
    <property type="entry name" value="PBP2_LTTR_substrate"/>
    <property type="match status" value="1"/>
</dbReference>
<evidence type="ECO:0000259" key="5">
    <source>
        <dbReference type="PROSITE" id="PS50931"/>
    </source>
</evidence>
<dbReference type="PROSITE" id="PS50931">
    <property type="entry name" value="HTH_LYSR"/>
    <property type="match status" value="1"/>
</dbReference>
<feature type="domain" description="HTH lysR-type" evidence="5">
    <location>
        <begin position="1"/>
        <end position="58"/>
    </location>
</feature>
<dbReference type="Gene3D" id="3.40.190.290">
    <property type="match status" value="1"/>
</dbReference>
<dbReference type="EMBL" id="BKBQ01000070">
    <property type="protein sequence ID" value="GEQ55616.1"/>
    <property type="molecule type" value="Genomic_DNA"/>
</dbReference>
<protein>
    <submittedName>
        <fullName evidence="7">LysR family transcriptional regulator</fullName>
    </submittedName>
</protein>
<evidence type="ECO:0000313" key="7">
    <source>
        <dbReference type="EMBL" id="GEQ55616.1"/>
    </source>
</evidence>
<dbReference type="Proteomes" id="UP000886597">
    <property type="component" value="Unassembled WGS sequence"/>
</dbReference>
<keyword evidence="4" id="KW-0804">Transcription</keyword>
<evidence type="ECO:0000313" key="6">
    <source>
        <dbReference type="EMBL" id="GEQ50611.1"/>
    </source>
</evidence>
<dbReference type="SUPFAM" id="SSF46785">
    <property type="entry name" value="Winged helix' DNA-binding domain"/>
    <property type="match status" value="1"/>
</dbReference>
<accession>A0AAN4UE16</accession>
<dbReference type="KEGG" id="tkr:C7K43_12695"/>
<dbReference type="PANTHER" id="PTHR30419">
    <property type="entry name" value="HTH-TYPE TRANSCRIPTIONAL REGULATOR YBHD"/>
    <property type="match status" value="1"/>
</dbReference>
<dbReference type="Pfam" id="PF00126">
    <property type="entry name" value="HTH_1"/>
    <property type="match status" value="1"/>
</dbReference>
<evidence type="ECO:0000256" key="3">
    <source>
        <dbReference type="ARBA" id="ARBA00023125"/>
    </source>
</evidence>
<keyword evidence="9" id="KW-1185">Reference proteome</keyword>
<dbReference type="GO" id="GO:0005829">
    <property type="term" value="C:cytosol"/>
    <property type="evidence" value="ECO:0007669"/>
    <property type="project" value="TreeGrafter"/>
</dbReference>
<dbReference type="Pfam" id="PF03466">
    <property type="entry name" value="LysR_substrate"/>
    <property type="match status" value="1"/>
</dbReference>
<dbReference type="Proteomes" id="UP000886607">
    <property type="component" value="Unassembled WGS sequence"/>
</dbReference>
<keyword evidence="2" id="KW-0805">Transcription regulation</keyword>
<dbReference type="InterPro" id="IPR036390">
    <property type="entry name" value="WH_DNA-bd_sf"/>
</dbReference>
<comment type="caution">
    <text evidence="7">The sequence shown here is derived from an EMBL/GenBank/DDBJ whole genome shotgun (WGS) entry which is preliminary data.</text>
</comment>
<evidence type="ECO:0000256" key="1">
    <source>
        <dbReference type="ARBA" id="ARBA00009437"/>
    </source>
</evidence>
<evidence type="ECO:0000313" key="9">
    <source>
        <dbReference type="Proteomes" id="UP000886607"/>
    </source>
</evidence>
<dbReference type="InterPro" id="IPR036388">
    <property type="entry name" value="WH-like_DNA-bd_sf"/>
</dbReference>
<gene>
    <name evidence="7" type="primary">lysR_7</name>
    <name evidence="6" type="ORF">TK11N_24630</name>
    <name evidence="7" type="ORF">TK2N_24600</name>
</gene>
<dbReference type="PANTHER" id="PTHR30419:SF8">
    <property type="entry name" value="NITROGEN ASSIMILATION TRANSCRIPTIONAL ACTIVATOR-RELATED"/>
    <property type="match status" value="1"/>
</dbReference>
<dbReference type="InterPro" id="IPR000847">
    <property type="entry name" value="LysR_HTH_N"/>
</dbReference>
<dbReference type="AlphaFoldDB" id="A0AAN4UE16"/>
<name>A0AAN4UE16_9ENTE</name>
<dbReference type="GO" id="GO:0003677">
    <property type="term" value="F:DNA binding"/>
    <property type="evidence" value="ECO:0007669"/>
    <property type="project" value="UniProtKB-KW"/>
</dbReference>
<dbReference type="GO" id="GO:0003700">
    <property type="term" value="F:DNA-binding transcription factor activity"/>
    <property type="evidence" value="ECO:0007669"/>
    <property type="project" value="InterPro"/>
</dbReference>
<evidence type="ECO:0000256" key="2">
    <source>
        <dbReference type="ARBA" id="ARBA00023015"/>
    </source>
</evidence>
<comment type="similarity">
    <text evidence="1">Belongs to the LysR transcriptional regulatory family.</text>
</comment>
<dbReference type="RefSeq" id="WP_124007130.1">
    <property type="nucleotide sequence ID" value="NZ_BJYN01000070.1"/>
</dbReference>
<dbReference type="InterPro" id="IPR005119">
    <property type="entry name" value="LysR_subst-bd"/>
</dbReference>
<reference evidence="7" key="2">
    <citation type="journal article" date="2020" name="Int. Dairy J.">
        <title>Lactic acid bacterial diversity in Brie cheese focusing on salt concentration and pH of isolation medium and characterisation of halophilic and alkaliphilic lactic acid bacterial isolates.</title>
        <authorList>
            <person name="Unno R."/>
            <person name="Matsutani M."/>
            <person name="Suzuki T."/>
            <person name="Kodama K."/>
            <person name="Matsushita H."/>
            <person name="Yamasato K."/>
            <person name="Koizumi Y."/>
            <person name="Ishikawa M."/>
        </authorList>
    </citation>
    <scope>NUCLEOTIDE SEQUENCE</scope>
    <source>
        <strain evidence="7">7C1</strain>
        <strain evidence="6">8C4</strain>
    </source>
</reference>
<dbReference type="InterPro" id="IPR050950">
    <property type="entry name" value="HTH-type_LysR_regulators"/>
</dbReference>
<dbReference type="GeneID" id="69986793"/>
<reference evidence="7" key="1">
    <citation type="submission" date="2019-08" db="EMBL/GenBank/DDBJ databases">
        <authorList>
            <person name="Ishikawa M."/>
            <person name="Suzuki T."/>
            <person name="Matsutani M."/>
        </authorList>
    </citation>
    <scope>NUCLEOTIDE SEQUENCE</scope>
    <source>
        <strain evidence="7">7C1</strain>
        <strain evidence="6">8C4</strain>
    </source>
</reference>
<dbReference type="Gene3D" id="1.10.10.10">
    <property type="entry name" value="Winged helix-like DNA-binding domain superfamily/Winged helix DNA-binding domain"/>
    <property type="match status" value="1"/>
</dbReference>
<dbReference type="PRINTS" id="PR00039">
    <property type="entry name" value="HTHLYSR"/>
</dbReference>
<proteinExistence type="inferred from homology"/>
<organism evidence="7 8">
    <name type="scientific">Tetragenococcus koreensis</name>
    <dbReference type="NCBI Taxonomy" id="290335"/>
    <lineage>
        <taxon>Bacteria</taxon>
        <taxon>Bacillati</taxon>
        <taxon>Bacillota</taxon>
        <taxon>Bacilli</taxon>
        <taxon>Lactobacillales</taxon>
        <taxon>Enterococcaceae</taxon>
        <taxon>Tetragenococcus</taxon>
    </lineage>
</organism>
<evidence type="ECO:0000256" key="4">
    <source>
        <dbReference type="ARBA" id="ARBA00023163"/>
    </source>
</evidence>
<keyword evidence="3" id="KW-0238">DNA-binding</keyword>
<dbReference type="EMBL" id="BKBO01000071">
    <property type="protein sequence ID" value="GEQ50611.1"/>
    <property type="molecule type" value="Genomic_DNA"/>
</dbReference>
<dbReference type="SUPFAM" id="SSF53850">
    <property type="entry name" value="Periplasmic binding protein-like II"/>
    <property type="match status" value="1"/>
</dbReference>
<sequence>MDIRVLKYFLTVARESSMTNAARFLHVSQPTLSKQLKDLEEELGKKLFTRSNYSVQLTNEGMLLRKRAEDILDMFEKTKNEFLTMDDISGGDVYIGSAETDAFKHFAHAAIDLQKYYPDMCYHLFSGNSEDVMDRLDRGLDDFGIVVDPVDLSKYNYITLPSKDTWGIVMRKDSPLASKVSITVEDLMNVPLIISRQASKKGLSRNEFSEWFGESFEKLNIISTFSLGFNPYIMVREGFGYAISFDKMINIMTENELTFRPLEPKLEAGLHIIWKNYQVFSPAAELFLKTIQSIFDSHS</sequence>
<dbReference type="FunFam" id="1.10.10.10:FF:000001">
    <property type="entry name" value="LysR family transcriptional regulator"/>
    <property type="match status" value="1"/>
</dbReference>